<keyword evidence="1" id="KW-0472">Membrane</keyword>
<protein>
    <submittedName>
        <fullName evidence="2">Uncharacterized protein</fullName>
    </submittedName>
</protein>
<feature type="transmembrane region" description="Helical" evidence="1">
    <location>
        <begin position="12"/>
        <end position="35"/>
    </location>
</feature>
<gene>
    <name evidence="2" type="ORF">DMY87_18230</name>
</gene>
<evidence type="ECO:0000313" key="2">
    <source>
        <dbReference type="EMBL" id="PYB71295.1"/>
    </source>
</evidence>
<evidence type="ECO:0000313" key="3">
    <source>
        <dbReference type="Proteomes" id="UP000247536"/>
    </source>
</evidence>
<sequence>MRNRNRTESVIRAGAGLVLVVMGVLFVALLALLIARSVPIDEGKQWSSRIPLGTYATAGYLRGGL</sequence>
<organism evidence="2 3">
    <name type="scientific">Rhizobium wuzhouense</name>
    <dbReference type="NCBI Taxonomy" id="1986026"/>
    <lineage>
        <taxon>Bacteria</taxon>
        <taxon>Pseudomonadati</taxon>
        <taxon>Pseudomonadota</taxon>
        <taxon>Alphaproteobacteria</taxon>
        <taxon>Hyphomicrobiales</taxon>
        <taxon>Rhizobiaceae</taxon>
        <taxon>Rhizobium/Agrobacterium group</taxon>
        <taxon>Rhizobium</taxon>
    </lineage>
</organism>
<dbReference type="EMBL" id="QJRY01000007">
    <property type="protein sequence ID" value="PYB71295.1"/>
    <property type="molecule type" value="Genomic_DNA"/>
</dbReference>
<proteinExistence type="predicted"/>
<keyword evidence="1" id="KW-1133">Transmembrane helix</keyword>
<name>A0ABX5NPL6_9HYPH</name>
<accession>A0ABX5NPL6</accession>
<dbReference type="Proteomes" id="UP000247536">
    <property type="component" value="Unassembled WGS sequence"/>
</dbReference>
<comment type="caution">
    <text evidence="2">The sequence shown here is derived from an EMBL/GenBank/DDBJ whole genome shotgun (WGS) entry which is preliminary data.</text>
</comment>
<dbReference type="RefSeq" id="WP_110793085.1">
    <property type="nucleotide sequence ID" value="NZ_QJRY01000007.1"/>
</dbReference>
<reference evidence="2 3" key="1">
    <citation type="submission" date="2018-06" db="EMBL/GenBank/DDBJ databases">
        <title>Rhizobium wuzhouense sp. nov., isolated from roots of Oryza officinalis.</title>
        <authorList>
            <person name="Yuan T."/>
        </authorList>
    </citation>
    <scope>NUCLEOTIDE SEQUENCE [LARGE SCALE GENOMIC DNA]</scope>
    <source>
        <strain evidence="2 3">W44</strain>
    </source>
</reference>
<evidence type="ECO:0000256" key="1">
    <source>
        <dbReference type="SAM" id="Phobius"/>
    </source>
</evidence>
<keyword evidence="1" id="KW-0812">Transmembrane</keyword>
<keyword evidence="3" id="KW-1185">Reference proteome</keyword>